<gene>
    <name evidence="7" type="ORF">HRI_000155500</name>
</gene>
<evidence type="ECO:0000256" key="5">
    <source>
        <dbReference type="ARBA" id="ARBA00023242"/>
    </source>
</evidence>
<evidence type="ECO:0000313" key="7">
    <source>
        <dbReference type="EMBL" id="GMI64862.1"/>
    </source>
</evidence>
<accession>A0A9W7LHU7</accession>
<dbReference type="Pfam" id="PF05236">
    <property type="entry name" value="TAF4"/>
    <property type="match status" value="1"/>
</dbReference>
<dbReference type="Proteomes" id="UP001165190">
    <property type="component" value="Unassembled WGS sequence"/>
</dbReference>
<proteinExistence type="inferred from homology"/>
<keyword evidence="4" id="KW-0804">Transcription</keyword>
<dbReference type="AlphaFoldDB" id="A0A9W7LHU7"/>
<organism evidence="7 8">
    <name type="scientific">Hibiscus trionum</name>
    <name type="common">Flower of an hour</name>
    <dbReference type="NCBI Taxonomy" id="183268"/>
    <lineage>
        <taxon>Eukaryota</taxon>
        <taxon>Viridiplantae</taxon>
        <taxon>Streptophyta</taxon>
        <taxon>Embryophyta</taxon>
        <taxon>Tracheophyta</taxon>
        <taxon>Spermatophyta</taxon>
        <taxon>Magnoliopsida</taxon>
        <taxon>eudicotyledons</taxon>
        <taxon>Gunneridae</taxon>
        <taxon>Pentapetalae</taxon>
        <taxon>rosids</taxon>
        <taxon>malvids</taxon>
        <taxon>Malvales</taxon>
        <taxon>Malvaceae</taxon>
        <taxon>Malvoideae</taxon>
        <taxon>Hibiscus</taxon>
    </lineage>
</organism>
<evidence type="ECO:0000256" key="3">
    <source>
        <dbReference type="ARBA" id="ARBA00023015"/>
    </source>
</evidence>
<dbReference type="GO" id="GO:0016251">
    <property type="term" value="F:RNA polymerase II general transcription initiation factor activity"/>
    <property type="evidence" value="ECO:0007669"/>
    <property type="project" value="TreeGrafter"/>
</dbReference>
<dbReference type="InterPro" id="IPR045144">
    <property type="entry name" value="TAF4"/>
</dbReference>
<evidence type="ECO:0000256" key="4">
    <source>
        <dbReference type="ARBA" id="ARBA00023163"/>
    </source>
</evidence>
<dbReference type="PANTHER" id="PTHR15138">
    <property type="entry name" value="TRANSCRIPTION INITIATION FACTOR TFIID SUBUNIT 4"/>
    <property type="match status" value="1"/>
</dbReference>
<name>A0A9W7LHU7_HIBTR</name>
<feature type="domain" description="Transcription initiation factor TFIID component TAF4 C-terminal" evidence="6">
    <location>
        <begin position="14"/>
        <end position="151"/>
    </location>
</feature>
<evidence type="ECO:0000259" key="6">
    <source>
        <dbReference type="Pfam" id="PF05236"/>
    </source>
</evidence>
<dbReference type="InterPro" id="IPR007900">
    <property type="entry name" value="TAF4_C"/>
</dbReference>
<comment type="subcellular location">
    <subcellularLocation>
        <location evidence="1">Nucleus</location>
    </subcellularLocation>
</comment>
<keyword evidence="8" id="KW-1185">Reference proteome</keyword>
<comment type="caution">
    <text evidence="7">The sequence shown here is derived from an EMBL/GenBank/DDBJ whole genome shotgun (WGS) entry which is preliminary data.</text>
</comment>
<evidence type="ECO:0000256" key="2">
    <source>
        <dbReference type="ARBA" id="ARBA00006178"/>
    </source>
</evidence>
<dbReference type="GO" id="GO:0003677">
    <property type="term" value="F:DNA binding"/>
    <property type="evidence" value="ECO:0007669"/>
    <property type="project" value="TreeGrafter"/>
</dbReference>
<dbReference type="CDD" id="cd08045">
    <property type="entry name" value="HFD_TAF4"/>
    <property type="match status" value="1"/>
</dbReference>
<keyword evidence="3" id="KW-0805">Transcription regulation</keyword>
<dbReference type="OrthoDB" id="21060at2759"/>
<protein>
    <submittedName>
        <fullName evidence="7">TBP-associated factor 4B, TBP-associated factor 4</fullName>
    </submittedName>
</protein>
<evidence type="ECO:0000256" key="1">
    <source>
        <dbReference type="ARBA" id="ARBA00004123"/>
    </source>
</evidence>
<dbReference type="GO" id="GO:0005669">
    <property type="term" value="C:transcription factor TFIID complex"/>
    <property type="evidence" value="ECO:0007669"/>
    <property type="project" value="InterPro"/>
</dbReference>
<keyword evidence="5" id="KW-0539">Nucleus</keyword>
<comment type="similarity">
    <text evidence="2">Belongs to the TAF4 family.</text>
</comment>
<reference evidence="7" key="1">
    <citation type="submission" date="2023-05" db="EMBL/GenBank/DDBJ databases">
        <title>Genome and transcriptome analyses reveal genes involved in the formation of fine ridges on petal epidermal cells in Hibiscus trionum.</title>
        <authorList>
            <person name="Koshimizu S."/>
            <person name="Masuda S."/>
            <person name="Ishii T."/>
            <person name="Shirasu K."/>
            <person name="Hoshino A."/>
            <person name="Arita M."/>
        </authorList>
    </citation>
    <scope>NUCLEOTIDE SEQUENCE</scope>
    <source>
        <strain evidence="7">Hamamatsu line</strain>
    </source>
</reference>
<dbReference type="PANTHER" id="PTHR15138:SF14">
    <property type="entry name" value="TRANSCRIPTION INITIATION FACTOR TFIID SUBUNIT 4"/>
    <property type="match status" value="1"/>
</dbReference>
<dbReference type="EMBL" id="BSYR01000003">
    <property type="protein sequence ID" value="GMI64862.1"/>
    <property type="molecule type" value="Genomic_DNA"/>
</dbReference>
<evidence type="ECO:0000313" key="8">
    <source>
        <dbReference type="Proteomes" id="UP001165190"/>
    </source>
</evidence>
<sequence>MYKFWSFAESNWFTPTTFKKKLAKIMARSGLKNISNDVERCLYLCVEERMHGLLSNLIRLSKQRVDVEKPRHRTLITSDVRHQIMMMNQNASEEWEKKQAEAEKLRKLNDPDAEIVVDGDKKKDDAETVVGGDKMRATDANVAAQAAVGGDDMLSKWKLMAEQARQ</sequence>
<dbReference type="GO" id="GO:0006367">
    <property type="term" value="P:transcription initiation at RNA polymerase II promoter"/>
    <property type="evidence" value="ECO:0007669"/>
    <property type="project" value="TreeGrafter"/>
</dbReference>